<keyword evidence="7" id="KW-1185">Reference proteome</keyword>
<dbReference type="PANTHER" id="PTHR10587">
    <property type="entry name" value="GLYCOSYL TRANSFERASE-RELATED"/>
    <property type="match status" value="1"/>
</dbReference>
<dbReference type="SUPFAM" id="SSF69318">
    <property type="entry name" value="Integrin alpha N-terminal domain"/>
    <property type="match status" value="1"/>
</dbReference>
<dbReference type="Gene3D" id="2.115.10.10">
    <property type="entry name" value="Tachylectin 2"/>
    <property type="match status" value="1"/>
</dbReference>
<evidence type="ECO:0000313" key="6">
    <source>
        <dbReference type="EMBL" id="MFB9733217.1"/>
    </source>
</evidence>
<evidence type="ECO:0000313" key="7">
    <source>
        <dbReference type="Proteomes" id="UP001589613"/>
    </source>
</evidence>
<feature type="domain" description="NodB homology" evidence="5">
    <location>
        <begin position="248"/>
        <end position="420"/>
    </location>
</feature>
<dbReference type="PROSITE" id="PS51677">
    <property type="entry name" value="NODB"/>
    <property type="match status" value="1"/>
</dbReference>
<dbReference type="Gene3D" id="3.20.20.370">
    <property type="entry name" value="Glycoside hydrolase/deacetylase"/>
    <property type="match status" value="1"/>
</dbReference>
<dbReference type="RefSeq" id="WP_377466644.1">
    <property type="nucleotide sequence ID" value="NZ_JBHMAX010000027.1"/>
</dbReference>
<reference evidence="6 7" key="1">
    <citation type="submission" date="2024-09" db="EMBL/GenBank/DDBJ databases">
        <authorList>
            <person name="Sun Q."/>
            <person name="Mori K."/>
        </authorList>
    </citation>
    <scope>NUCLEOTIDE SEQUENCE [LARGE SCALE GENOMIC DNA]</scope>
    <source>
        <strain evidence="6 7">JCM 12763</strain>
    </source>
</reference>
<keyword evidence="2" id="KW-0732">Signal</keyword>
<evidence type="ECO:0000256" key="1">
    <source>
        <dbReference type="ARBA" id="ARBA00022723"/>
    </source>
</evidence>
<gene>
    <name evidence="6" type="ORF">ACFFN0_14295</name>
</gene>
<dbReference type="Proteomes" id="UP001589613">
    <property type="component" value="Unassembled WGS sequence"/>
</dbReference>
<evidence type="ECO:0000256" key="3">
    <source>
        <dbReference type="ARBA" id="ARBA00022801"/>
    </source>
</evidence>
<name>A0ABV5V609_9MICO</name>
<dbReference type="InterPro" id="IPR011330">
    <property type="entry name" value="Glyco_hydro/deAcase_b/a-brl"/>
</dbReference>
<dbReference type="PANTHER" id="PTHR10587:SF133">
    <property type="entry name" value="CHITIN DEACETYLASE 1-RELATED"/>
    <property type="match status" value="1"/>
</dbReference>
<accession>A0ABV5V609</accession>
<comment type="caution">
    <text evidence="6">The sequence shown here is derived from an EMBL/GenBank/DDBJ whole genome shotgun (WGS) entry which is preliminary data.</text>
</comment>
<evidence type="ECO:0000259" key="5">
    <source>
        <dbReference type="PROSITE" id="PS51677"/>
    </source>
</evidence>
<organism evidence="6 7">
    <name type="scientific">Ornithinimicrobium kibberense</name>
    <dbReference type="NCBI Taxonomy" id="282060"/>
    <lineage>
        <taxon>Bacteria</taxon>
        <taxon>Bacillati</taxon>
        <taxon>Actinomycetota</taxon>
        <taxon>Actinomycetes</taxon>
        <taxon>Micrococcales</taxon>
        <taxon>Ornithinimicrobiaceae</taxon>
        <taxon>Ornithinimicrobium</taxon>
    </lineage>
</organism>
<protein>
    <submittedName>
        <fullName evidence="6">Polysaccharide deacetylase family protein</fullName>
    </submittedName>
</protein>
<evidence type="ECO:0000256" key="4">
    <source>
        <dbReference type="SAM" id="MobiDB-lite"/>
    </source>
</evidence>
<dbReference type="Pfam" id="PF01522">
    <property type="entry name" value="Polysacc_deac_1"/>
    <property type="match status" value="1"/>
</dbReference>
<keyword evidence="3" id="KW-0378">Hydrolase</keyword>
<dbReference type="Pfam" id="PF13517">
    <property type="entry name" value="FG-GAP_3"/>
    <property type="match status" value="2"/>
</dbReference>
<proteinExistence type="predicted"/>
<keyword evidence="1" id="KW-0479">Metal-binding</keyword>
<dbReference type="EMBL" id="JBHMAX010000027">
    <property type="protein sequence ID" value="MFB9733217.1"/>
    <property type="molecule type" value="Genomic_DNA"/>
</dbReference>
<feature type="region of interest" description="Disordered" evidence="4">
    <location>
        <begin position="1"/>
        <end position="20"/>
    </location>
</feature>
<evidence type="ECO:0000256" key="2">
    <source>
        <dbReference type="ARBA" id="ARBA00022729"/>
    </source>
</evidence>
<feature type="compositionally biased region" description="Polar residues" evidence="4">
    <location>
        <begin position="11"/>
        <end position="20"/>
    </location>
</feature>
<dbReference type="InterPro" id="IPR028994">
    <property type="entry name" value="Integrin_alpha_N"/>
</dbReference>
<dbReference type="InterPro" id="IPR050248">
    <property type="entry name" value="Polysacc_deacetylase_ArnD"/>
</dbReference>
<dbReference type="SUPFAM" id="SSF88713">
    <property type="entry name" value="Glycoside hydrolase/deacetylase"/>
    <property type="match status" value="1"/>
</dbReference>
<dbReference type="InterPro" id="IPR013517">
    <property type="entry name" value="FG-GAP"/>
</dbReference>
<dbReference type="InterPro" id="IPR002509">
    <property type="entry name" value="NODB_dom"/>
</dbReference>
<sequence>MVPAIVGPTTGVASPSQTSSIGAVVPQASTASDGYVDVLARDPAGLLWLYRGNGAGGWISPPLQVGKGWQNMTAVLGPGDFDGDGHVDVLARDPAGLLWLYRGNGAGGWISPPLQVGKGWQNMTAVLGPGDFDGDGHVDVLARDPAGLLWLYRGNGAGGWISPPLQVGKGWQDMTAVLGPGDFDGDGHVDVLARDPAGLLWLYRGNGAGGWISPPLQVGKGWQNMTAVLGPGDFNGDAPAPVNCAVVACVALTFDDGPSAYTDRLIDILVQTRTPATFFVVGSQVAARPATVRRQVAAGLAVENHTHSHPDLTTLSYSGQLTEVTRADDALSAAGVTRSTLLRPPYGSWNTTTRTLGKPLILWSVDPRDWEVRDAAVVRSRVVANATSGSIVLMHDSHSTTVDAVPGIISDLRARGFTLVTVRTLVPTMAPGDLVYSRTNILPAGAVTTVTDETDVLRAPDGSVLGPVLDEAPFVPER</sequence>